<feature type="compositionally biased region" description="Acidic residues" evidence="1">
    <location>
        <begin position="662"/>
        <end position="671"/>
    </location>
</feature>
<dbReference type="PANTHER" id="PTHR21552:SF2">
    <property type="entry name" value="CREB3 REGULATORY FACTOR"/>
    <property type="match status" value="1"/>
</dbReference>
<name>A0A182PKG5_9DIPT</name>
<dbReference type="PROSITE" id="PS00036">
    <property type="entry name" value="BZIP_BASIC"/>
    <property type="match status" value="1"/>
</dbReference>
<feature type="compositionally biased region" description="Low complexity" evidence="1">
    <location>
        <begin position="46"/>
        <end position="61"/>
    </location>
</feature>
<evidence type="ECO:0000313" key="3">
    <source>
        <dbReference type="EnsemblMetazoa" id="AEPI007432-PA"/>
    </source>
</evidence>
<dbReference type="Gene3D" id="1.20.5.170">
    <property type="match status" value="1"/>
</dbReference>
<feature type="region of interest" description="Disordered" evidence="1">
    <location>
        <begin position="444"/>
        <end position="508"/>
    </location>
</feature>
<dbReference type="VEuPathDB" id="VectorBase:AEPI007432"/>
<feature type="compositionally biased region" description="Low complexity" evidence="1">
    <location>
        <begin position="492"/>
        <end position="502"/>
    </location>
</feature>
<protein>
    <recommendedName>
        <fullName evidence="2">BZIP domain-containing protein</fullName>
    </recommendedName>
</protein>
<reference evidence="4" key="1">
    <citation type="submission" date="2013-03" db="EMBL/GenBank/DDBJ databases">
        <title>The Genome Sequence of Anopheles epiroticus epiroticus2.</title>
        <authorList>
            <consortium name="The Broad Institute Genomics Platform"/>
            <person name="Neafsey D.E."/>
            <person name="Howell P."/>
            <person name="Walker B."/>
            <person name="Young S.K."/>
            <person name="Zeng Q."/>
            <person name="Gargeya S."/>
            <person name="Fitzgerald M."/>
            <person name="Haas B."/>
            <person name="Abouelleil A."/>
            <person name="Allen A.W."/>
            <person name="Alvarado L."/>
            <person name="Arachchi H.M."/>
            <person name="Berlin A.M."/>
            <person name="Chapman S.B."/>
            <person name="Gainer-Dewar J."/>
            <person name="Goldberg J."/>
            <person name="Griggs A."/>
            <person name="Gujja S."/>
            <person name="Hansen M."/>
            <person name="Howarth C."/>
            <person name="Imamovic A."/>
            <person name="Ireland A."/>
            <person name="Larimer J."/>
            <person name="McCowan C."/>
            <person name="Murphy C."/>
            <person name="Pearson M."/>
            <person name="Poon T.W."/>
            <person name="Priest M."/>
            <person name="Roberts A."/>
            <person name="Saif S."/>
            <person name="Shea T."/>
            <person name="Sisk P."/>
            <person name="Sykes S."/>
            <person name="Wortman J."/>
            <person name="Nusbaum C."/>
            <person name="Birren B."/>
        </authorList>
    </citation>
    <scope>NUCLEOTIDE SEQUENCE [LARGE SCALE GENOMIC DNA]</scope>
    <source>
        <strain evidence="4">Epiroticus2</strain>
    </source>
</reference>
<accession>A0A182PKG5</accession>
<dbReference type="GO" id="GO:0006986">
    <property type="term" value="P:response to unfolded protein"/>
    <property type="evidence" value="ECO:0007669"/>
    <property type="project" value="InterPro"/>
</dbReference>
<evidence type="ECO:0000259" key="2">
    <source>
        <dbReference type="PROSITE" id="PS00036"/>
    </source>
</evidence>
<dbReference type="GO" id="GO:0000977">
    <property type="term" value="F:RNA polymerase II transcription regulatory region sequence-specific DNA binding"/>
    <property type="evidence" value="ECO:0007669"/>
    <property type="project" value="TreeGrafter"/>
</dbReference>
<organism evidence="3 4">
    <name type="scientific">Anopheles epiroticus</name>
    <dbReference type="NCBI Taxonomy" id="199890"/>
    <lineage>
        <taxon>Eukaryota</taxon>
        <taxon>Metazoa</taxon>
        <taxon>Ecdysozoa</taxon>
        <taxon>Arthropoda</taxon>
        <taxon>Hexapoda</taxon>
        <taxon>Insecta</taxon>
        <taxon>Pterygota</taxon>
        <taxon>Neoptera</taxon>
        <taxon>Endopterygota</taxon>
        <taxon>Diptera</taxon>
        <taxon>Nematocera</taxon>
        <taxon>Culicoidea</taxon>
        <taxon>Culicidae</taxon>
        <taxon>Anophelinae</taxon>
        <taxon>Anopheles</taxon>
    </lineage>
</organism>
<evidence type="ECO:0000256" key="1">
    <source>
        <dbReference type="SAM" id="MobiDB-lite"/>
    </source>
</evidence>
<feature type="compositionally biased region" description="Low complexity" evidence="1">
    <location>
        <begin position="585"/>
        <end position="597"/>
    </location>
</feature>
<feature type="compositionally biased region" description="Low complexity" evidence="1">
    <location>
        <begin position="385"/>
        <end position="404"/>
    </location>
</feature>
<dbReference type="CDD" id="cd14809">
    <property type="entry name" value="bZIP_AUREO-like"/>
    <property type="match status" value="1"/>
</dbReference>
<dbReference type="SUPFAM" id="SSF57959">
    <property type="entry name" value="Leucine zipper domain"/>
    <property type="match status" value="1"/>
</dbReference>
<dbReference type="InterPro" id="IPR039165">
    <property type="entry name" value="CREBRF"/>
</dbReference>
<dbReference type="PANTHER" id="PTHR21552">
    <property type="entry name" value="ADULT RETINA PROTEIN"/>
    <property type="match status" value="1"/>
</dbReference>
<feature type="compositionally biased region" description="Polar residues" evidence="1">
    <location>
        <begin position="32"/>
        <end position="45"/>
    </location>
</feature>
<feature type="domain" description="BZIP" evidence="2">
    <location>
        <begin position="785"/>
        <end position="799"/>
    </location>
</feature>
<feature type="compositionally biased region" description="Low complexity" evidence="1">
    <location>
        <begin position="621"/>
        <end position="640"/>
    </location>
</feature>
<dbReference type="Proteomes" id="UP000075885">
    <property type="component" value="Unassembled WGS sequence"/>
</dbReference>
<evidence type="ECO:0000313" key="4">
    <source>
        <dbReference type="Proteomes" id="UP000075885"/>
    </source>
</evidence>
<feature type="region of interest" description="Disordered" evidence="1">
    <location>
        <begin position="621"/>
        <end position="679"/>
    </location>
</feature>
<dbReference type="AlphaFoldDB" id="A0A182PKG5"/>
<feature type="region of interest" description="Disordered" evidence="1">
    <location>
        <begin position="375"/>
        <end position="411"/>
    </location>
</feature>
<dbReference type="STRING" id="199890.A0A182PKG5"/>
<sequence length="895" mass="94238">MMSSFGGLQSGGGLHYTGIDSVDGSLSIVKQEPTTGAHTPSSADSGTNVGSITINNNNSSNQHYQQTSTFMMDALSSNPMLTTASMPIPSRNANHQRVVMQSDLDFANEMEQYRSSGQMLHDVGGMTAGPGGNIGSFQTGSLPTQFDGMFQSGWDNLILTADGIDIGPMNVAGLQMMDTWNNLISPSSTVSSATPLDDSGIQQVMVNDGTSIVLGGGGAGVGGIGNGQQLMEEFEVYPLEDFNDGMLGNDLNTIDGLFHDDITLLSQPLSQQSPNLSGDSAIILSPSLPQQILGRSSNPTLASVGMTVMAGESTVGSVGSNSVSSGFGPATGGGSMQLLTNDPMVTSSYTNTNSNSSLVYDEQTRISSSPFELYTKQEPGSAVQSPLAFSPSSHGSSPSISEGGHLMVPQTGGKNLLQQQLQSSFNNNTLYNGGSSTISAGKLIKSGGGGTSPGNNNNESAKNQNLGGSSTGLDVAHQQQQQQPMPLRGSRRGFSFSRNSGNVGQVQHNPKYSTLQQLLMSNTSERLGSGGSLVLGQSVPSGSGSSGLLSGAALSPSGGSYSGRRLLQAQLAGTSAAVSVGSNAGTSGTSMSRLSSSAPTHISGFEQIWQRREPRPHLLSTGSLAEAGSTSSLSTGSVLSPEAPDFSHDEGYSDDSEHYEDYSCSEDSDSEDTGKVSSSAGSKAKRYFWQYNVQAKGPKGQRLVIKTQVEDPHVLNAVTDPVFSPHCSVRGIKHSGKARKGDGNDLTPNPRKLHNIGKELDKLGRVINDMKPVSELPFNARPKTRKEKNKLASRACRLKKKAQHEANKIKLYGLETEHKRLMNGILHLKQILVTKCSSAGTASENPEEYKQQLDTLVQTSSKIKIAGNSTEFVNKMLENVRTGNNTSIDTVLEHF</sequence>
<dbReference type="EnsemblMetazoa" id="AEPI007432-RA">
    <property type="protein sequence ID" value="AEPI007432-PA"/>
    <property type="gene ID" value="AEPI007432"/>
</dbReference>
<dbReference type="InterPro" id="IPR046347">
    <property type="entry name" value="bZIP_sf"/>
</dbReference>
<feature type="compositionally biased region" description="Basic and acidic residues" evidence="1">
    <location>
        <begin position="645"/>
        <end position="661"/>
    </location>
</feature>
<keyword evidence="4" id="KW-1185">Reference proteome</keyword>
<dbReference type="GO" id="GO:0000981">
    <property type="term" value="F:DNA-binding transcription factor activity, RNA polymerase II-specific"/>
    <property type="evidence" value="ECO:0007669"/>
    <property type="project" value="TreeGrafter"/>
</dbReference>
<feature type="compositionally biased region" description="Polar residues" evidence="1">
    <location>
        <begin position="461"/>
        <end position="472"/>
    </location>
</feature>
<dbReference type="InterPro" id="IPR004827">
    <property type="entry name" value="bZIP"/>
</dbReference>
<dbReference type="GO" id="GO:0005634">
    <property type="term" value="C:nucleus"/>
    <property type="evidence" value="ECO:0007669"/>
    <property type="project" value="TreeGrafter"/>
</dbReference>
<feature type="region of interest" description="Disordered" evidence="1">
    <location>
        <begin position="32"/>
        <end position="62"/>
    </location>
</feature>
<proteinExistence type="predicted"/>
<feature type="region of interest" description="Disordered" evidence="1">
    <location>
        <begin position="579"/>
        <end position="598"/>
    </location>
</feature>
<reference evidence="3" key="2">
    <citation type="submission" date="2020-05" db="UniProtKB">
        <authorList>
            <consortium name="EnsemblMetazoa"/>
        </authorList>
    </citation>
    <scope>IDENTIFICATION</scope>
    <source>
        <strain evidence="3">Epiroticus2</strain>
    </source>
</reference>